<evidence type="ECO:0000313" key="2">
    <source>
        <dbReference type="Proteomes" id="UP001432216"/>
    </source>
</evidence>
<organism evidence="1 2">
    <name type="scientific">Cryptococcus decagattii</name>
    <dbReference type="NCBI Taxonomy" id="1859122"/>
    <lineage>
        <taxon>Eukaryota</taxon>
        <taxon>Fungi</taxon>
        <taxon>Dikarya</taxon>
        <taxon>Basidiomycota</taxon>
        <taxon>Agaricomycotina</taxon>
        <taxon>Tremellomycetes</taxon>
        <taxon>Tremellales</taxon>
        <taxon>Cryptococcaceae</taxon>
        <taxon>Cryptococcus</taxon>
        <taxon>Cryptococcus gattii species complex</taxon>
    </lineage>
</organism>
<dbReference type="Proteomes" id="UP001432216">
    <property type="component" value="Chromosome 4"/>
</dbReference>
<dbReference type="RefSeq" id="XP_064720602.1">
    <property type="nucleotide sequence ID" value="XM_064864530.1"/>
</dbReference>
<dbReference type="EMBL" id="CP143809">
    <property type="protein sequence ID" value="WVO21363.1"/>
    <property type="molecule type" value="Genomic_DNA"/>
</dbReference>
<gene>
    <name evidence="1" type="ORF">IAS62_002671</name>
</gene>
<dbReference type="GeneID" id="89989444"/>
<reference evidence="1 2" key="1">
    <citation type="submission" date="2024-01" db="EMBL/GenBank/DDBJ databases">
        <title>Comparative genomics of Cryptococcus and Kwoniella reveals pathogenesis evolution and contrasting modes of karyotype evolution via chromosome fusion or intercentromeric recombination.</title>
        <authorList>
            <person name="Coelho M.A."/>
            <person name="David-Palma M."/>
            <person name="Shea T."/>
            <person name="Bowers K."/>
            <person name="McGinley-Smith S."/>
            <person name="Mohammad A.W."/>
            <person name="Gnirke A."/>
            <person name="Yurkov A.M."/>
            <person name="Nowrousian M."/>
            <person name="Sun S."/>
            <person name="Cuomo C.A."/>
            <person name="Heitman J."/>
        </authorList>
    </citation>
    <scope>NUCLEOTIDE SEQUENCE [LARGE SCALE GENOMIC DNA]</scope>
    <source>
        <strain evidence="1 2">7685027</strain>
    </source>
</reference>
<proteinExistence type="predicted"/>
<protein>
    <submittedName>
        <fullName evidence="1">Uncharacterized protein</fullName>
    </submittedName>
</protein>
<sequence length="67" mass="7458">MCTPGIAKSLPESMTSLNSFGTLTLTTRMSPFASSPIILETHSISLNLSYNNYKYFITISEAHRRSK</sequence>
<name>A0ABZ2AW02_9TREE</name>
<evidence type="ECO:0000313" key="1">
    <source>
        <dbReference type="EMBL" id="WVO21363.1"/>
    </source>
</evidence>
<accession>A0ABZ2AW02</accession>
<keyword evidence="2" id="KW-1185">Reference proteome</keyword>